<dbReference type="EMBL" id="SMKS01000041">
    <property type="protein sequence ID" value="TDD03204.1"/>
    <property type="molecule type" value="Genomic_DNA"/>
</dbReference>
<sequence length="307" mass="32410">MSKSEERKRAPVRIVGGVVLLLAALLHYGYFLADRDQGGPVEAQGEVLACSPEWVYLGLLSSCEVRTPDGVLSVSAARVDEAVPGQRVDLSYSDARGSVHDGWRVAQPAPNYGLAVPAEVLLVGLSAWSLYRGVRPGRGRGELDGFERYLVGFSLGMAVVFGYGAFLLHGWFVSGSQLEVEPTGTAVARSCERDVSMLGTTWQCAAEVTINETGQRIRHTFGGSQLSPADVGKPVPVGFDDPGNAAGPTVPWATIGTWPGSAGYGFAVVGIVLLCVLSAGCALGAWQTWRKTPDESNEARADSTPAT</sequence>
<evidence type="ECO:0000256" key="1">
    <source>
        <dbReference type="SAM" id="Phobius"/>
    </source>
</evidence>
<proteinExistence type="predicted"/>
<comment type="caution">
    <text evidence="2">The sequence shown here is derived from an EMBL/GenBank/DDBJ whole genome shotgun (WGS) entry which is preliminary data.</text>
</comment>
<name>A0A4R4VLI9_9PSEU</name>
<feature type="transmembrane region" description="Helical" evidence="1">
    <location>
        <begin position="12"/>
        <end position="31"/>
    </location>
</feature>
<feature type="transmembrane region" description="Helical" evidence="1">
    <location>
        <begin position="264"/>
        <end position="286"/>
    </location>
</feature>
<keyword evidence="1" id="KW-1133">Transmembrane helix</keyword>
<dbReference type="Proteomes" id="UP000295674">
    <property type="component" value="Unassembled WGS sequence"/>
</dbReference>
<dbReference type="Pfam" id="PF19873">
    <property type="entry name" value="DUF6346"/>
    <property type="match status" value="1"/>
</dbReference>
<evidence type="ECO:0000313" key="2">
    <source>
        <dbReference type="EMBL" id="TDD03204.1"/>
    </source>
</evidence>
<gene>
    <name evidence="2" type="ORF">E1181_20935</name>
</gene>
<protein>
    <recommendedName>
        <fullName evidence="4">DUF3592 domain-containing protein</fullName>
    </recommendedName>
</protein>
<feature type="transmembrane region" description="Helical" evidence="1">
    <location>
        <begin position="151"/>
        <end position="172"/>
    </location>
</feature>
<reference evidence="2 3" key="1">
    <citation type="submission" date="2019-03" db="EMBL/GenBank/DDBJ databases">
        <title>Draft genome sequences of novel Actinobacteria.</title>
        <authorList>
            <person name="Sahin N."/>
            <person name="Ay H."/>
            <person name="Saygin H."/>
        </authorList>
    </citation>
    <scope>NUCLEOTIDE SEQUENCE [LARGE SCALE GENOMIC DNA]</scope>
    <source>
        <strain evidence="2 3">16K309</strain>
    </source>
</reference>
<organism evidence="2 3">
    <name type="scientific">Saccharopolyspora terrae</name>
    <dbReference type="NCBI Taxonomy" id="2530384"/>
    <lineage>
        <taxon>Bacteria</taxon>
        <taxon>Bacillati</taxon>
        <taxon>Actinomycetota</taxon>
        <taxon>Actinomycetes</taxon>
        <taxon>Pseudonocardiales</taxon>
        <taxon>Pseudonocardiaceae</taxon>
        <taxon>Saccharopolyspora</taxon>
    </lineage>
</organism>
<dbReference type="AlphaFoldDB" id="A0A4R4VLI9"/>
<dbReference type="InterPro" id="IPR045927">
    <property type="entry name" value="DUF6346"/>
</dbReference>
<feature type="transmembrane region" description="Helical" evidence="1">
    <location>
        <begin position="112"/>
        <end position="131"/>
    </location>
</feature>
<keyword evidence="1" id="KW-0812">Transmembrane</keyword>
<keyword evidence="3" id="KW-1185">Reference proteome</keyword>
<keyword evidence="1" id="KW-0472">Membrane</keyword>
<dbReference type="RefSeq" id="WP_132677344.1">
    <property type="nucleotide sequence ID" value="NZ_SMKS01000041.1"/>
</dbReference>
<accession>A0A4R4VLI9</accession>
<evidence type="ECO:0008006" key="4">
    <source>
        <dbReference type="Google" id="ProtNLM"/>
    </source>
</evidence>
<evidence type="ECO:0000313" key="3">
    <source>
        <dbReference type="Proteomes" id="UP000295674"/>
    </source>
</evidence>